<feature type="domain" description="Resolvase/invertase-type recombinase catalytic" evidence="1">
    <location>
        <begin position="3"/>
        <end position="142"/>
    </location>
</feature>
<keyword evidence="3" id="KW-1185">Reference proteome</keyword>
<dbReference type="GO" id="GO:0003677">
    <property type="term" value="F:DNA binding"/>
    <property type="evidence" value="ECO:0007669"/>
    <property type="project" value="InterPro"/>
</dbReference>
<organism evidence="2 3">
    <name type="scientific">Paenibacillus roseus</name>
    <dbReference type="NCBI Taxonomy" id="2798579"/>
    <lineage>
        <taxon>Bacteria</taxon>
        <taxon>Bacillati</taxon>
        <taxon>Bacillota</taxon>
        <taxon>Bacilli</taxon>
        <taxon>Bacillales</taxon>
        <taxon>Paenibacillaceae</taxon>
        <taxon>Paenibacillus</taxon>
    </lineage>
</organism>
<dbReference type="SUPFAM" id="SSF53041">
    <property type="entry name" value="Resolvase-like"/>
    <property type="match status" value="1"/>
</dbReference>
<protein>
    <submittedName>
        <fullName evidence="2">Recombinase family protein</fullName>
    </submittedName>
</protein>
<dbReference type="SMART" id="SM00857">
    <property type="entry name" value="Resolvase"/>
    <property type="match status" value="1"/>
</dbReference>
<dbReference type="PROSITE" id="PS51736">
    <property type="entry name" value="RECOMBINASES_3"/>
    <property type="match status" value="1"/>
</dbReference>
<dbReference type="PANTHER" id="PTHR30461:SF23">
    <property type="entry name" value="DNA RECOMBINASE-RELATED"/>
    <property type="match status" value="1"/>
</dbReference>
<evidence type="ECO:0000259" key="1">
    <source>
        <dbReference type="PROSITE" id="PS51736"/>
    </source>
</evidence>
<dbReference type="InterPro" id="IPR036162">
    <property type="entry name" value="Resolvase-like_N_sf"/>
</dbReference>
<dbReference type="AlphaFoldDB" id="A0A934J3N1"/>
<dbReference type="Proteomes" id="UP000640274">
    <property type="component" value="Unassembled WGS sequence"/>
</dbReference>
<dbReference type="Pfam" id="PF00239">
    <property type="entry name" value="Resolvase"/>
    <property type="match status" value="1"/>
</dbReference>
<proteinExistence type="predicted"/>
<dbReference type="PANTHER" id="PTHR30461">
    <property type="entry name" value="DNA-INVERTASE FROM LAMBDOID PROPHAGE"/>
    <property type="match status" value="1"/>
</dbReference>
<dbReference type="Gene3D" id="3.40.50.1390">
    <property type="entry name" value="Resolvase, N-terminal catalytic domain"/>
    <property type="match status" value="1"/>
</dbReference>
<dbReference type="InterPro" id="IPR006119">
    <property type="entry name" value="Resolv_N"/>
</dbReference>
<sequence>MKYVAAYLRSGGADQAEVQLNKQRRAIEENCNNNEYVVVKTYVDRSVSGISDKRPAFQQMIADSEKSLFDAVIVHRLDRLSRSKLMNANYKHILKMNGVKLLSATENLDDLSESTILYSLNKGMAEYYEKYQLLYSVPAETN</sequence>
<dbReference type="CDD" id="cd00338">
    <property type="entry name" value="Ser_Recombinase"/>
    <property type="match status" value="1"/>
</dbReference>
<accession>A0A934J3N1</accession>
<gene>
    <name evidence="2" type="ORF">JFN88_06170</name>
</gene>
<evidence type="ECO:0000313" key="2">
    <source>
        <dbReference type="EMBL" id="MBJ6360903.1"/>
    </source>
</evidence>
<comment type="caution">
    <text evidence="2">The sequence shown here is derived from an EMBL/GenBank/DDBJ whole genome shotgun (WGS) entry which is preliminary data.</text>
</comment>
<dbReference type="GO" id="GO:0000150">
    <property type="term" value="F:DNA strand exchange activity"/>
    <property type="evidence" value="ECO:0007669"/>
    <property type="project" value="InterPro"/>
</dbReference>
<evidence type="ECO:0000313" key="3">
    <source>
        <dbReference type="Proteomes" id="UP000640274"/>
    </source>
</evidence>
<dbReference type="InterPro" id="IPR050639">
    <property type="entry name" value="SSR_resolvase"/>
</dbReference>
<name>A0A934J3N1_9BACL</name>
<reference evidence="2" key="1">
    <citation type="submission" date="2020-12" db="EMBL/GenBank/DDBJ databases">
        <authorList>
            <person name="Huq M.A."/>
        </authorList>
    </citation>
    <scope>NUCLEOTIDE SEQUENCE</scope>
    <source>
        <strain evidence="2">MAHUQ-46</strain>
    </source>
</reference>
<dbReference type="EMBL" id="JAELUP010000014">
    <property type="protein sequence ID" value="MBJ6360903.1"/>
    <property type="molecule type" value="Genomic_DNA"/>
</dbReference>